<comment type="caution">
    <text evidence="19">The sequence shown here is derived from an EMBL/GenBank/DDBJ whole genome shotgun (WGS) entry which is preliminary data.</text>
</comment>
<reference evidence="19" key="1">
    <citation type="journal article" date="2023" name="G3 (Bethesda)">
        <title>A reference genome for the long-term kleptoplast-retaining sea slug Elysia crispata morphotype clarki.</title>
        <authorList>
            <person name="Eastman K.E."/>
            <person name="Pendleton A.L."/>
            <person name="Shaikh M.A."/>
            <person name="Suttiyut T."/>
            <person name="Ogas R."/>
            <person name="Tomko P."/>
            <person name="Gavelis G."/>
            <person name="Widhalm J.R."/>
            <person name="Wisecaver J.H."/>
        </authorList>
    </citation>
    <scope>NUCLEOTIDE SEQUENCE</scope>
    <source>
        <strain evidence="19">ECLA1</strain>
    </source>
</reference>
<dbReference type="PRINTS" id="PR00144">
    <property type="entry name" value="DALDHYDRTASE"/>
</dbReference>
<proteinExistence type="inferred from homology"/>
<feature type="binding site" evidence="16">
    <location>
        <position position="121"/>
    </location>
    <ligand>
        <name>Zn(2+)</name>
        <dbReference type="ChEBI" id="CHEBI:29105"/>
        <label>1</label>
        <note>catalytic</note>
    </ligand>
</feature>
<evidence type="ECO:0000256" key="10">
    <source>
        <dbReference type="ARBA" id="ARBA00023244"/>
    </source>
</evidence>
<evidence type="ECO:0000256" key="1">
    <source>
        <dbReference type="ARBA" id="ARBA00001947"/>
    </source>
</evidence>
<evidence type="ECO:0000256" key="9">
    <source>
        <dbReference type="ARBA" id="ARBA00023239"/>
    </source>
</evidence>
<feature type="binding site" evidence="15">
    <location>
        <position position="317"/>
    </location>
    <ligand>
        <name>5-aminolevulinate</name>
        <dbReference type="ChEBI" id="CHEBI:356416"/>
        <label>2</label>
    </ligand>
</feature>
<keyword evidence="9 17" id="KW-0456">Lyase</keyword>
<dbReference type="CDD" id="cd04824">
    <property type="entry name" value="eu_ALAD_PBGS_cysteine_rich"/>
    <property type="match status" value="1"/>
</dbReference>
<evidence type="ECO:0000256" key="2">
    <source>
        <dbReference type="ARBA" id="ARBA00004694"/>
    </source>
</evidence>
<dbReference type="GO" id="GO:0006783">
    <property type="term" value="P:heme biosynthetic process"/>
    <property type="evidence" value="ECO:0007669"/>
    <property type="project" value="UniProtKB-KW"/>
</dbReference>
<dbReference type="Proteomes" id="UP001283361">
    <property type="component" value="Unassembled WGS sequence"/>
</dbReference>
<comment type="catalytic activity">
    <reaction evidence="13 17">
        <text>2 5-aminolevulinate = porphobilinogen + 2 H2O + H(+)</text>
        <dbReference type="Rhea" id="RHEA:24064"/>
        <dbReference type="ChEBI" id="CHEBI:15377"/>
        <dbReference type="ChEBI" id="CHEBI:15378"/>
        <dbReference type="ChEBI" id="CHEBI:58126"/>
        <dbReference type="ChEBI" id="CHEBI:356416"/>
        <dbReference type="EC" id="4.2.1.24"/>
    </reaction>
</comment>
<dbReference type="Pfam" id="PF00490">
    <property type="entry name" value="ALAD"/>
    <property type="match status" value="1"/>
</dbReference>
<dbReference type="InterPro" id="IPR001731">
    <property type="entry name" value="ALAD"/>
</dbReference>
<dbReference type="PIRSF" id="PIRSF001415">
    <property type="entry name" value="Porphbilin_synth"/>
    <property type="match status" value="1"/>
</dbReference>
<evidence type="ECO:0000256" key="8">
    <source>
        <dbReference type="ARBA" id="ARBA00023133"/>
    </source>
</evidence>
<dbReference type="SUPFAM" id="SSF51569">
    <property type="entry name" value="Aldolase"/>
    <property type="match status" value="1"/>
</dbReference>
<evidence type="ECO:0000256" key="3">
    <source>
        <dbReference type="ARBA" id="ARBA00008055"/>
    </source>
</evidence>
<comment type="subunit">
    <text evidence="12">Homooctamer; active form. Homohexamer; low activity form.</text>
</comment>
<evidence type="ECO:0000256" key="4">
    <source>
        <dbReference type="ARBA" id="ARBA00012053"/>
    </source>
</evidence>
<dbReference type="InterPro" id="IPR030656">
    <property type="entry name" value="ALAD_AS"/>
</dbReference>
<keyword evidence="6" id="KW-0479">Metal-binding</keyword>
<comment type="pathway">
    <text evidence="2">Porphyrin-containing compound metabolism; protoporphyrin-IX biosynthesis; coproporphyrinogen-III from 5-aminolevulinate: step 1/4.</text>
</comment>
<feature type="binding site" evidence="15">
    <location>
        <position position="208"/>
    </location>
    <ligand>
        <name>5-aminolevulinate</name>
        <dbReference type="ChEBI" id="CHEBI:356416"/>
        <label>1</label>
    </ligand>
</feature>
<dbReference type="PANTHER" id="PTHR11458">
    <property type="entry name" value="DELTA-AMINOLEVULINIC ACID DEHYDRATASE"/>
    <property type="match status" value="1"/>
</dbReference>
<keyword evidence="8" id="KW-0350">Heme biosynthesis</keyword>
<dbReference type="NCBIfam" id="NF006762">
    <property type="entry name" value="PRK09283.1"/>
    <property type="match status" value="1"/>
</dbReference>
<feature type="active site" description="Schiff-base intermediate with substrate" evidence="14">
    <location>
        <position position="198"/>
    </location>
</feature>
<evidence type="ECO:0000256" key="5">
    <source>
        <dbReference type="ARBA" id="ARBA00020771"/>
    </source>
</evidence>
<dbReference type="GO" id="GO:0005829">
    <property type="term" value="C:cytosol"/>
    <property type="evidence" value="ECO:0007669"/>
    <property type="project" value="TreeGrafter"/>
</dbReference>
<evidence type="ECO:0000256" key="16">
    <source>
        <dbReference type="PIRSR" id="PIRSR001415-4"/>
    </source>
</evidence>
<name>A0AAE0YUB5_9GAST</name>
<protein>
    <recommendedName>
        <fullName evidence="5 17">Delta-aminolevulinic acid dehydratase</fullName>
        <ecNumber evidence="4 17">4.2.1.24</ecNumber>
    </recommendedName>
</protein>
<evidence type="ECO:0000256" key="12">
    <source>
        <dbReference type="ARBA" id="ARBA00025861"/>
    </source>
</evidence>
<gene>
    <name evidence="19" type="ORF">RRG08_038861</name>
</gene>
<feature type="active site" description="Schiff-base intermediate with substrate" evidence="14">
    <location>
        <position position="251"/>
    </location>
</feature>
<accession>A0AAE0YUB5</accession>
<dbReference type="PANTHER" id="PTHR11458:SF0">
    <property type="entry name" value="DELTA-AMINOLEVULINIC ACID DEHYDRATASE"/>
    <property type="match status" value="1"/>
</dbReference>
<feature type="binding site" evidence="16">
    <location>
        <position position="130"/>
    </location>
    <ligand>
        <name>Zn(2+)</name>
        <dbReference type="ChEBI" id="CHEBI:29105"/>
        <label>2</label>
    </ligand>
</feature>
<keyword evidence="7" id="KW-0862">Zinc</keyword>
<evidence type="ECO:0000256" key="18">
    <source>
        <dbReference type="RuleBase" id="RU004161"/>
    </source>
</evidence>
<comment type="similarity">
    <text evidence="3 18">Belongs to the ALAD family.</text>
</comment>
<evidence type="ECO:0000256" key="13">
    <source>
        <dbReference type="ARBA" id="ARBA00047651"/>
    </source>
</evidence>
<evidence type="ECO:0000313" key="20">
    <source>
        <dbReference type="Proteomes" id="UP001283361"/>
    </source>
</evidence>
<keyword evidence="10 17" id="KW-0627">Porphyrin biosynthesis</keyword>
<evidence type="ECO:0000256" key="11">
    <source>
        <dbReference type="ARBA" id="ARBA00025628"/>
    </source>
</evidence>
<evidence type="ECO:0000256" key="7">
    <source>
        <dbReference type="ARBA" id="ARBA00022833"/>
    </source>
</evidence>
<organism evidence="19 20">
    <name type="scientific">Elysia crispata</name>
    <name type="common">lettuce slug</name>
    <dbReference type="NCBI Taxonomy" id="231223"/>
    <lineage>
        <taxon>Eukaryota</taxon>
        <taxon>Metazoa</taxon>
        <taxon>Spiralia</taxon>
        <taxon>Lophotrochozoa</taxon>
        <taxon>Mollusca</taxon>
        <taxon>Gastropoda</taxon>
        <taxon>Heterobranchia</taxon>
        <taxon>Euthyneura</taxon>
        <taxon>Panpulmonata</taxon>
        <taxon>Sacoglossa</taxon>
        <taxon>Placobranchoidea</taxon>
        <taxon>Plakobranchidae</taxon>
        <taxon>Elysia</taxon>
    </lineage>
</organism>
<keyword evidence="20" id="KW-1185">Reference proteome</keyword>
<dbReference type="SMART" id="SM01004">
    <property type="entry name" value="ALAD"/>
    <property type="match status" value="1"/>
</dbReference>
<dbReference type="FunFam" id="3.20.20.70:FF:000048">
    <property type="entry name" value="Delta-aminolevulinic acid dehydratase"/>
    <property type="match status" value="1"/>
</dbReference>
<dbReference type="EC" id="4.2.1.24" evidence="4 17"/>
<dbReference type="InterPro" id="IPR013785">
    <property type="entry name" value="Aldolase_TIM"/>
</dbReference>
<dbReference type="EMBL" id="JAWDGP010005524">
    <property type="protein sequence ID" value="KAK3756372.1"/>
    <property type="molecule type" value="Genomic_DNA"/>
</dbReference>
<feature type="binding site" evidence="16">
    <location>
        <position position="123"/>
    </location>
    <ligand>
        <name>Zn(2+)</name>
        <dbReference type="ChEBI" id="CHEBI:29105"/>
        <label>1</label>
        <note>catalytic</note>
    </ligand>
</feature>
<evidence type="ECO:0000256" key="6">
    <source>
        <dbReference type="ARBA" id="ARBA00022723"/>
    </source>
</evidence>
<feature type="binding site" evidence="15">
    <location>
        <position position="278"/>
    </location>
    <ligand>
        <name>5-aminolevulinate</name>
        <dbReference type="ChEBI" id="CHEBI:356416"/>
        <label>2</label>
    </ligand>
</feature>
<evidence type="ECO:0000256" key="17">
    <source>
        <dbReference type="RuleBase" id="RU000515"/>
    </source>
</evidence>
<feature type="binding site" evidence="16">
    <location>
        <position position="222"/>
    </location>
    <ligand>
        <name>Zn(2+)</name>
        <dbReference type="ChEBI" id="CHEBI:29105"/>
        <label>2</label>
    </ligand>
</feature>
<feature type="binding site" evidence="16">
    <location>
        <position position="131"/>
    </location>
    <ligand>
        <name>Zn(2+)</name>
        <dbReference type="ChEBI" id="CHEBI:29105"/>
        <label>1</label>
        <note>catalytic</note>
    </ligand>
</feature>
<evidence type="ECO:0000256" key="15">
    <source>
        <dbReference type="PIRSR" id="PIRSR001415-2"/>
    </source>
</evidence>
<sequence>MNHAILHSGYHHPTLRAWNSNNTTITADNLLYPLFIVDDPDAVQPIASMPGQSRYGVNRLVEALSPLVDMGLKAVLLFGVPENLTKDDTGSAADAPETPVIHAIEVLRLNFPSLLVCCDVCICPYTSHGHCGYLRPDGSIDNEPSIERLAEIAVNYAKAGCQVIAPSDMMDGRIGAIKKGLLANGFGNRVSVMSYSAKFASCFYGPFRDAAKSSPAFGDRKCYQLPPGAIGLAERAADRDVAEGADFLMVKPGLAYLDVCRLIKQKYPTHPLAIYQVSGEYAMLYHAAQAGAVDLKEAVIETLQSMRRAGVDILISYYTPHVLQWLRDDAMAAAVQLISINTKLCTAWKKYIKGF</sequence>
<comment type="cofactor">
    <cofactor evidence="1">
        <name>Zn(2+)</name>
        <dbReference type="ChEBI" id="CHEBI:29105"/>
    </cofactor>
</comment>
<feature type="binding site" evidence="15">
    <location>
        <position position="220"/>
    </location>
    <ligand>
        <name>5-aminolevulinate</name>
        <dbReference type="ChEBI" id="CHEBI:356416"/>
        <label>1</label>
    </ligand>
</feature>
<comment type="function">
    <text evidence="11">Catalyzes an early step in the biosynthesis of tetrapyrroles. Binds two molecules of 5-aminolevulinate per subunit, each at a distinct site, and catalyzes their condensation to form porphobilinogen.</text>
</comment>
<dbReference type="GO" id="GO:0004655">
    <property type="term" value="F:porphobilinogen synthase activity"/>
    <property type="evidence" value="ECO:0007669"/>
    <property type="project" value="UniProtKB-EC"/>
</dbReference>
<dbReference type="PROSITE" id="PS00169">
    <property type="entry name" value="D_ALA_DEHYDRATASE"/>
    <property type="match status" value="1"/>
</dbReference>
<evidence type="ECO:0000313" key="19">
    <source>
        <dbReference type="EMBL" id="KAK3756372.1"/>
    </source>
</evidence>
<dbReference type="AlphaFoldDB" id="A0AAE0YUB5"/>
<dbReference type="Gene3D" id="3.20.20.70">
    <property type="entry name" value="Aldolase class I"/>
    <property type="match status" value="1"/>
</dbReference>
<evidence type="ECO:0000256" key="14">
    <source>
        <dbReference type="PIRSR" id="PIRSR001415-1"/>
    </source>
</evidence>
<dbReference type="GO" id="GO:0008270">
    <property type="term" value="F:zinc ion binding"/>
    <property type="evidence" value="ECO:0007669"/>
    <property type="project" value="TreeGrafter"/>
</dbReference>